<dbReference type="Gene3D" id="1.10.10.10">
    <property type="entry name" value="Winged helix-like DNA-binding domain superfamily/Winged helix DNA-binding domain"/>
    <property type="match status" value="1"/>
</dbReference>
<keyword evidence="3" id="KW-0611">Plant defense</keyword>
<feature type="domain" description="NB-ARC" evidence="5">
    <location>
        <begin position="196"/>
        <end position="370"/>
    </location>
</feature>
<dbReference type="InterPro" id="IPR036388">
    <property type="entry name" value="WH-like_DNA-bd_sf"/>
</dbReference>
<evidence type="ECO:0000259" key="8">
    <source>
        <dbReference type="Pfam" id="PF23598"/>
    </source>
</evidence>
<dbReference type="SUPFAM" id="SSF52058">
    <property type="entry name" value="L domain-like"/>
    <property type="match status" value="1"/>
</dbReference>
<keyword evidence="1" id="KW-0677">Repeat</keyword>
<dbReference type="GO" id="GO:0005524">
    <property type="term" value="F:ATP binding"/>
    <property type="evidence" value="ECO:0007669"/>
    <property type="project" value="UniProtKB-KW"/>
</dbReference>
<evidence type="ECO:0000313" key="9">
    <source>
        <dbReference type="EMBL" id="KAB2627998.1"/>
    </source>
</evidence>
<dbReference type="InterPro" id="IPR032675">
    <property type="entry name" value="LRR_dom_sf"/>
</dbReference>
<dbReference type="InterPro" id="IPR042197">
    <property type="entry name" value="Apaf_helical"/>
</dbReference>
<dbReference type="Gene3D" id="3.80.10.10">
    <property type="entry name" value="Ribonuclease Inhibitor"/>
    <property type="match status" value="2"/>
</dbReference>
<keyword evidence="2" id="KW-0547">Nucleotide-binding</keyword>
<dbReference type="FunFam" id="1.10.10.10:FF:000322">
    <property type="entry name" value="Probable disease resistance protein At1g63360"/>
    <property type="match status" value="1"/>
</dbReference>
<gene>
    <name evidence="9" type="ORF">D8674_032793</name>
</gene>
<reference evidence="9 10" key="1">
    <citation type="submission" date="2019-09" db="EMBL/GenBank/DDBJ databases">
        <authorList>
            <person name="Ou C."/>
        </authorList>
    </citation>
    <scope>NUCLEOTIDE SEQUENCE [LARGE SCALE GENOMIC DNA]</scope>
    <source>
        <strain evidence="9">S2</strain>
        <tissue evidence="9">Leaf</tissue>
    </source>
</reference>
<sequence length="965" mass="110761">MADGIVSMLLGRLVSTVYEYVDGEVKLVLDAKEDVEEFAGNLRAIQAVLEDAEQRQFKDTSVRIWLDQLKDISLQMVDVLDEWNTDMLRQQVEKQEREGEDVVVPEEEKKKKKKKVTFSVSSSCLCFRKAKDISLQMSSRRDIARKIKDLNGELSKIHEQRKRYGFQRIERGNQELPERQKTASDVVMSEVFGREKEKDNLITKLLSEVFGREDRSALRIIPVIGMGGMGKTTLAQLVYNDKNVEAYFEKKVWVCVSDPFDEFKIAKAISGDDASSSDELDHVLQRMSTSIKDKRFLLVLDDVWIHDRKKWEKLRAPLIKHGAHGSRILVTTRQHDVVDMMKARRDKIDMEKLSEEYCLSIFNHEAFDDTEVEESKAFEGISRGIVKKCKGLPLAAKALGSLMYNKKTRREWLDVLNSKLWDQEEVEQEVFQSLFLSYYDLAPAVKSCLLYCACFPKDHEFERDELINLWMTQDYLNSKGNKDEGEVGQRIFDNLVARSFFQDLEKDSVSGKIRGCKMHDIVHDFVQSLTKDECLITDADVDSEIEGLGEKVRHLTLTFRLKRGESLPLRPSNAYDNCKNLRSLSCFGSSSGKIASNFILQLKCVRTLKLSHCGISEVPKEIGELIHLRHIDLSQNYGLKILPDSICELYNLYTLSLVWCDSLEKLPDNMGKLISLKHLYVRVCRKLEYLPKGILRLKKLKRIDECVVVCGEDEDRAALQVGDLRVLNLEGSLTIKLKGNVNDERELEKAQLWDLKQFFHLEINSKDVFYKQTKSTIEILNALRPHENLESLDISYHSGTTCPNWMMSLHNLRIVLLYEWSECKFLPPLGKLPYLEKLTLSSMENLKKIGGEFLGIVDSDETSLTSSSFFPKLKQLSIYWMSALEEWEVGVEGWNKEDSEISIMPCLSSLQICNCNGIKTLPDFLCKTPLQDLVIRVCPSLSERCEQGSGEEWPKISHIPNIKIS</sequence>
<evidence type="ECO:0000313" key="10">
    <source>
        <dbReference type="Proteomes" id="UP000327157"/>
    </source>
</evidence>
<organism evidence="9 10">
    <name type="scientific">Pyrus ussuriensis x Pyrus communis</name>
    <dbReference type="NCBI Taxonomy" id="2448454"/>
    <lineage>
        <taxon>Eukaryota</taxon>
        <taxon>Viridiplantae</taxon>
        <taxon>Streptophyta</taxon>
        <taxon>Embryophyta</taxon>
        <taxon>Tracheophyta</taxon>
        <taxon>Spermatophyta</taxon>
        <taxon>Magnoliopsida</taxon>
        <taxon>eudicotyledons</taxon>
        <taxon>Gunneridae</taxon>
        <taxon>Pentapetalae</taxon>
        <taxon>rosids</taxon>
        <taxon>fabids</taxon>
        <taxon>Rosales</taxon>
        <taxon>Rosaceae</taxon>
        <taxon>Amygdaloideae</taxon>
        <taxon>Maleae</taxon>
        <taxon>Pyrus</taxon>
    </lineage>
</organism>
<reference evidence="10" key="2">
    <citation type="submission" date="2019-10" db="EMBL/GenBank/DDBJ databases">
        <title>A de novo genome assembly of a pear dwarfing rootstock.</title>
        <authorList>
            <person name="Wang F."/>
            <person name="Wang J."/>
            <person name="Li S."/>
            <person name="Zhang Y."/>
            <person name="Fang M."/>
            <person name="Ma L."/>
            <person name="Zhao Y."/>
            <person name="Jiang S."/>
        </authorList>
    </citation>
    <scope>NUCLEOTIDE SEQUENCE [LARGE SCALE GENOMIC DNA]</scope>
</reference>
<reference evidence="9 10" key="3">
    <citation type="submission" date="2019-11" db="EMBL/GenBank/DDBJ databases">
        <title>A de novo genome assembly of a pear dwarfing rootstock.</title>
        <authorList>
            <person name="Wang F."/>
            <person name="Wang J."/>
            <person name="Li S."/>
            <person name="Zhang Y."/>
            <person name="Fang M."/>
            <person name="Ma L."/>
            <person name="Zhao Y."/>
            <person name="Jiang S."/>
        </authorList>
    </citation>
    <scope>NUCLEOTIDE SEQUENCE [LARGE SCALE GENOMIC DNA]</scope>
    <source>
        <strain evidence="9">S2</strain>
        <tissue evidence="9">Leaf</tissue>
    </source>
</reference>
<dbReference type="InterPro" id="IPR002182">
    <property type="entry name" value="NB-ARC"/>
</dbReference>
<dbReference type="InterPro" id="IPR058922">
    <property type="entry name" value="WHD_DRP"/>
</dbReference>
<evidence type="ECO:0000256" key="3">
    <source>
        <dbReference type="ARBA" id="ARBA00022821"/>
    </source>
</evidence>
<accession>A0A5N5HK31</accession>
<dbReference type="GO" id="GO:0006952">
    <property type="term" value="P:defense response"/>
    <property type="evidence" value="ECO:0007669"/>
    <property type="project" value="UniProtKB-KW"/>
</dbReference>
<feature type="domain" description="Disease resistance N-terminal" evidence="6">
    <location>
        <begin position="10"/>
        <end position="106"/>
    </location>
</feature>
<evidence type="ECO:0000256" key="1">
    <source>
        <dbReference type="ARBA" id="ARBA00022737"/>
    </source>
</evidence>
<evidence type="ECO:0000259" key="7">
    <source>
        <dbReference type="Pfam" id="PF23559"/>
    </source>
</evidence>
<proteinExistence type="predicted"/>
<dbReference type="Gene3D" id="3.40.50.300">
    <property type="entry name" value="P-loop containing nucleotide triphosphate hydrolases"/>
    <property type="match status" value="1"/>
</dbReference>
<dbReference type="PANTHER" id="PTHR36766:SF45">
    <property type="entry name" value="NB-ARC DOMAIN-CONTAINING PROTEIN"/>
    <property type="match status" value="1"/>
</dbReference>
<dbReference type="InterPro" id="IPR055414">
    <property type="entry name" value="LRR_R13L4/SHOC2-like"/>
</dbReference>
<dbReference type="Gene3D" id="1.20.5.4130">
    <property type="match status" value="1"/>
</dbReference>
<dbReference type="InterPro" id="IPR041118">
    <property type="entry name" value="Rx_N"/>
</dbReference>
<evidence type="ECO:0000259" key="5">
    <source>
        <dbReference type="Pfam" id="PF00931"/>
    </source>
</evidence>
<evidence type="ECO:0000256" key="2">
    <source>
        <dbReference type="ARBA" id="ARBA00022741"/>
    </source>
</evidence>
<dbReference type="InterPro" id="IPR027417">
    <property type="entry name" value="P-loop_NTPase"/>
</dbReference>
<dbReference type="SUPFAM" id="SSF52540">
    <property type="entry name" value="P-loop containing nucleoside triphosphate hydrolases"/>
    <property type="match status" value="1"/>
</dbReference>
<feature type="domain" description="Disease resistance R13L4/SHOC-2-like LRR" evidence="8">
    <location>
        <begin position="581"/>
        <end position="913"/>
    </location>
</feature>
<evidence type="ECO:0000259" key="6">
    <source>
        <dbReference type="Pfam" id="PF18052"/>
    </source>
</evidence>
<dbReference type="GO" id="GO:0051707">
    <property type="term" value="P:response to other organism"/>
    <property type="evidence" value="ECO:0007669"/>
    <property type="project" value="UniProtKB-ARBA"/>
</dbReference>
<dbReference type="Proteomes" id="UP000327157">
    <property type="component" value="Chromosome 8"/>
</dbReference>
<evidence type="ECO:0000256" key="4">
    <source>
        <dbReference type="ARBA" id="ARBA00022840"/>
    </source>
</evidence>
<dbReference type="AlphaFoldDB" id="A0A5N5HK31"/>
<feature type="domain" description="Disease resistance protein winged helix" evidence="7">
    <location>
        <begin position="455"/>
        <end position="526"/>
    </location>
</feature>
<dbReference type="PRINTS" id="PR00364">
    <property type="entry name" value="DISEASERSIST"/>
</dbReference>
<dbReference type="PANTHER" id="PTHR36766">
    <property type="entry name" value="PLANT BROAD-SPECTRUM MILDEW RESISTANCE PROTEIN RPW8"/>
    <property type="match status" value="1"/>
</dbReference>
<dbReference type="Pfam" id="PF00931">
    <property type="entry name" value="NB-ARC"/>
    <property type="match status" value="1"/>
</dbReference>
<comment type="caution">
    <text evidence="9">The sequence shown here is derived from an EMBL/GenBank/DDBJ whole genome shotgun (WGS) entry which is preliminary data.</text>
</comment>
<dbReference type="EMBL" id="SMOL01000148">
    <property type="protein sequence ID" value="KAB2627998.1"/>
    <property type="molecule type" value="Genomic_DNA"/>
</dbReference>
<dbReference type="GO" id="GO:0043531">
    <property type="term" value="F:ADP binding"/>
    <property type="evidence" value="ECO:0007669"/>
    <property type="project" value="InterPro"/>
</dbReference>
<keyword evidence="4" id="KW-0067">ATP-binding</keyword>
<name>A0A5N5HK31_9ROSA</name>
<dbReference type="Pfam" id="PF23598">
    <property type="entry name" value="LRR_14"/>
    <property type="match status" value="1"/>
</dbReference>
<keyword evidence="10" id="KW-1185">Reference proteome</keyword>
<dbReference type="Pfam" id="PF18052">
    <property type="entry name" value="Rx_N"/>
    <property type="match status" value="1"/>
</dbReference>
<dbReference type="Gene3D" id="1.10.8.430">
    <property type="entry name" value="Helical domain of apoptotic protease-activating factors"/>
    <property type="match status" value="1"/>
</dbReference>
<dbReference type="Pfam" id="PF23559">
    <property type="entry name" value="WHD_DRP"/>
    <property type="match status" value="1"/>
</dbReference>
<protein>
    <submittedName>
        <fullName evidence="9">Disease resistance protein RGA3</fullName>
    </submittedName>
</protein>
<dbReference type="OrthoDB" id="5279713at2759"/>